<sequence>MVQEAPARPSCKEEVQKIPESQGSSIIKKFKEKICNGPGSSKKIAHGQNPRPDPIEPKLPSRARKTVDRFCQAHGFSNPLEENLTGPGMKKGDDQKRK</sequence>
<dbReference type="AlphaFoldDB" id="A0A2N5TXS9"/>
<reference evidence="2 3" key="1">
    <citation type="submission" date="2017-11" db="EMBL/GenBank/DDBJ databases">
        <title>De novo assembly and phasing of dikaryotic genomes from two isolates of Puccinia coronata f. sp. avenae, the causal agent of oat crown rust.</title>
        <authorList>
            <person name="Miller M.E."/>
            <person name="Zhang Y."/>
            <person name="Omidvar V."/>
            <person name="Sperschneider J."/>
            <person name="Schwessinger B."/>
            <person name="Raley C."/>
            <person name="Palmer J.M."/>
            <person name="Garnica D."/>
            <person name="Upadhyaya N."/>
            <person name="Rathjen J."/>
            <person name="Taylor J.M."/>
            <person name="Park R.F."/>
            <person name="Dodds P.N."/>
            <person name="Hirsch C.D."/>
            <person name="Kianian S.F."/>
            <person name="Figueroa M."/>
        </authorList>
    </citation>
    <scope>NUCLEOTIDE SEQUENCE [LARGE SCALE GENOMIC DNA]</scope>
    <source>
        <strain evidence="2">12NC29</strain>
    </source>
</reference>
<dbReference type="Proteomes" id="UP000235388">
    <property type="component" value="Unassembled WGS sequence"/>
</dbReference>
<accession>A0A2N5TXS9</accession>
<keyword evidence="3" id="KW-1185">Reference proteome</keyword>
<protein>
    <submittedName>
        <fullName evidence="2">Uncharacterized protein</fullName>
    </submittedName>
</protein>
<organism evidence="2 3">
    <name type="scientific">Puccinia coronata f. sp. avenae</name>
    <dbReference type="NCBI Taxonomy" id="200324"/>
    <lineage>
        <taxon>Eukaryota</taxon>
        <taxon>Fungi</taxon>
        <taxon>Dikarya</taxon>
        <taxon>Basidiomycota</taxon>
        <taxon>Pucciniomycotina</taxon>
        <taxon>Pucciniomycetes</taxon>
        <taxon>Pucciniales</taxon>
        <taxon>Pucciniaceae</taxon>
        <taxon>Puccinia</taxon>
    </lineage>
</organism>
<name>A0A2N5TXS9_9BASI</name>
<feature type="region of interest" description="Disordered" evidence="1">
    <location>
        <begin position="1"/>
        <end position="98"/>
    </location>
</feature>
<comment type="caution">
    <text evidence="2">The sequence shown here is derived from an EMBL/GenBank/DDBJ whole genome shotgun (WGS) entry which is preliminary data.</text>
</comment>
<dbReference type="EMBL" id="PGCJ01000383">
    <property type="protein sequence ID" value="PLW30267.1"/>
    <property type="molecule type" value="Genomic_DNA"/>
</dbReference>
<evidence type="ECO:0000313" key="3">
    <source>
        <dbReference type="Proteomes" id="UP000235388"/>
    </source>
</evidence>
<proteinExistence type="predicted"/>
<dbReference type="OrthoDB" id="2504836at2759"/>
<evidence type="ECO:0000256" key="1">
    <source>
        <dbReference type="SAM" id="MobiDB-lite"/>
    </source>
</evidence>
<evidence type="ECO:0000313" key="2">
    <source>
        <dbReference type="EMBL" id="PLW30267.1"/>
    </source>
</evidence>
<gene>
    <name evidence="2" type="ORF">PCANC_23347</name>
</gene>